<evidence type="ECO:0000256" key="1">
    <source>
        <dbReference type="SAM" id="SignalP"/>
    </source>
</evidence>
<feature type="signal peptide" evidence="1">
    <location>
        <begin position="1"/>
        <end position="23"/>
    </location>
</feature>
<keyword evidence="1" id="KW-0732">Signal</keyword>
<evidence type="ECO:0000313" key="3">
    <source>
        <dbReference type="Proteomes" id="UP001059819"/>
    </source>
</evidence>
<evidence type="ECO:0008006" key="4">
    <source>
        <dbReference type="Google" id="ProtNLM"/>
    </source>
</evidence>
<evidence type="ECO:0000313" key="2">
    <source>
        <dbReference type="EMBL" id="UWD35381.1"/>
    </source>
</evidence>
<dbReference type="RefSeq" id="WP_259430523.1">
    <property type="nucleotide sequence ID" value="NZ_CP103424.1"/>
</dbReference>
<proteinExistence type="predicted"/>
<accession>A0ABY5U0J6</accession>
<name>A0ABY5U0J6_9MOLU</name>
<reference evidence="2" key="1">
    <citation type="submission" date="2022-08" db="EMBL/GenBank/DDBJ databases">
        <title>Complete genome sequence of Mycoplasma cottewii type strain VIS.</title>
        <authorList>
            <person name="Spergser J."/>
        </authorList>
    </citation>
    <scope>NUCLEOTIDE SEQUENCE</scope>
    <source>
        <strain evidence="2">VIS</strain>
    </source>
</reference>
<gene>
    <name evidence="2" type="ORF">NX779_01955</name>
</gene>
<dbReference type="EMBL" id="CP103424">
    <property type="protein sequence ID" value="UWD35381.1"/>
    <property type="molecule type" value="Genomic_DNA"/>
</dbReference>
<keyword evidence="3" id="KW-1185">Reference proteome</keyword>
<dbReference type="Proteomes" id="UP001059819">
    <property type="component" value="Chromosome"/>
</dbReference>
<feature type="chain" id="PRO_5046015008" description="Lipoprotein" evidence="1">
    <location>
        <begin position="24"/>
        <end position="74"/>
    </location>
</feature>
<sequence>MKKFLKIMCLASLSVLSAGSIFGVIYHQHNSNLVKEKINQLVIKTLKINLKITIKIVTMLMMKLTKKMKKMMKN</sequence>
<protein>
    <recommendedName>
        <fullName evidence="4">Lipoprotein</fullName>
    </recommendedName>
</protein>
<organism evidence="2 3">
    <name type="scientific">Mycoplasma cottewii</name>
    <dbReference type="NCBI Taxonomy" id="51364"/>
    <lineage>
        <taxon>Bacteria</taxon>
        <taxon>Bacillati</taxon>
        <taxon>Mycoplasmatota</taxon>
        <taxon>Mollicutes</taxon>
        <taxon>Mycoplasmataceae</taxon>
        <taxon>Mycoplasma</taxon>
    </lineage>
</organism>